<evidence type="ECO:0000256" key="2">
    <source>
        <dbReference type="ARBA" id="ARBA00022448"/>
    </source>
</evidence>
<keyword evidence="2" id="KW-0813">Transport</keyword>
<evidence type="ECO:0000313" key="10">
    <source>
        <dbReference type="EMBL" id="KAK4457968.1"/>
    </source>
</evidence>
<feature type="transmembrane region" description="Helical" evidence="8">
    <location>
        <begin position="180"/>
        <end position="200"/>
    </location>
</feature>
<reference evidence="10" key="2">
    <citation type="submission" date="2023-06" db="EMBL/GenBank/DDBJ databases">
        <authorList>
            <consortium name="Lawrence Berkeley National Laboratory"/>
            <person name="Mondo S.J."/>
            <person name="Hensen N."/>
            <person name="Bonometti L."/>
            <person name="Westerberg I."/>
            <person name="Brannstrom I.O."/>
            <person name="Guillou S."/>
            <person name="Cros-Aarteil S."/>
            <person name="Calhoun S."/>
            <person name="Haridas S."/>
            <person name="Kuo A."/>
            <person name="Pangilinan J."/>
            <person name="Riley R."/>
            <person name="Labutti K."/>
            <person name="Andreopoulos B."/>
            <person name="Lipzen A."/>
            <person name="Chen C."/>
            <person name="Yanf M."/>
            <person name="Daum C."/>
            <person name="Ng V."/>
            <person name="Clum A."/>
            <person name="Steindorff A."/>
            <person name="Ohm R."/>
            <person name="Martin F."/>
            <person name="Silar P."/>
            <person name="Natvig D."/>
            <person name="Lalanne C."/>
            <person name="Gautier V."/>
            <person name="Ament-Velasquez S.L."/>
            <person name="Kruys A."/>
            <person name="Hutchinson M.I."/>
            <person name="Powell A.J."/>
            <person name="Barry K."/>
            <person name="Miller A.N."/>
            <person name="Grigoriev I.V."/>
            <person name="Debuchy R."/>
            <person name="Gladieux P."/>
            <person name="Thoren M.H."/>
            <person name="Johannesson H."/>
        </authorList>
    </citation>
    <scope>NUCLEOTIDE SEQUENCE</scope>
    <source>
        <strain evidence="10">PSN324</strain>
    </source>
</reference>
<proteinExistence type="predicted"/>
<dbReference type="SMART" id="SM00665">
    <property type="entry name" value="B561"/>
    <property type="match status" value="1"/>
</dbReference>
<dbReference type="PANTHER" id="PTHR47797:SF3">
    <property type="entry name" value="CYTOCHROME B561 DOMAIN-CONTAINING PROTEIN"/>
    <property type="match status" value="1"/>
</dbReference>
<feature type="region of interest" description="Disordered" evidence="7">
    <location>
        <begin position="266"/>
        <end position="302"/>
    </location>
</feature>
<evidence type="ECO:0000256" key="8">
    <source>
        <dbReference type="SAM" id="Phobius"/>
    </source>
</evidence>
<sequence length="302" mass="33292">MHRHHEGSGGFGGFWVDGGKAEAASAEEVKGEVDWSSFDAKKENERVGTSDKAPGGRKWYRKWTWPKAHGLFMVLGFLVLFPLGVVVLRMGGGGNGKKNKKTSSPFKRHWRVQMAATVFAVVGAVIGGAISKWKMPKTVHQWMGASIVLALLIQALLGWRHHMVFLRIKRRTWISYAHIWLGRAVVLAGLVNILFGMLLSGHDKSSVIFVGAIAALEVVGISYGVWRAQRKAEVEKQVAALALEVEGHALMPRQSSEARDYFALDMSRDGSDDDDDDDDDDKEALNKKSRGHDVKSSSDSKV</sequence>
<comment type="caution">
    <text evidence="10">The sequence shown here is derived from an EMBL/GenBank/DDBJ whole genome shotgun (WGS) entry which is preliminary data.</text>
</comment>
<keyword evidence="6 8" id="KW-0472">Membrane</keyword>
<dbReference type="EMBL" id="MU865088">
    <property type="protein sequence ID" value="KAK4457968.1"/>
    <property type="molecule type" value="Genomic_DNA"/>
</dbReference>
<dbReference type="PANTHER" id="PTHR47797">
    <property type="entry name" value="DEHYDROGENASE, PUTATIVE (AFU_ORTHOLOGUE AFUA_8G05805)-RELATED"/>
    <property type="match status" value="1"/>
</dbReference>
<feature type="transmembrane region" description="Helical" evidence="8">
    <location>
        <begin position="142"/>
        <end position="159"/>
    </location>
</feature>
<feature type="transmembrane region" description="Helical" evidence="8">
    <location>
        <begin position="206"/>
        <end position="226"/>
    </location>
</feature>
<evidence type="ECO:0000256" key="4">
    <source>
        <dbReference type="ARBA" id="ARBA00022982"/>
    </source>
</evidence>
<feature type="transmembrane region" description="Helical" evidence="8">
    <location>
        <begin position="112"/>
        <end position="130"/>
    </location>
</feature>
<accession>A0AAV9HBF0</accession>
<dbReference type="Pfam" id="PF03188">
    <property type="entry name" value="Cytochrom_B561"/>
    <property type="match status" value="1"/>
</dbReference>
<evidence type="ECO:0000256" key="7">
    <source>
        <dbReference type="SAM" id="MobiDB-lite"/>
    </source>
</evidence>
<dbReference type="PROSITE" id="PS50939">
    <property type="entry name" value="CYTOCHROME_B561"/>
    <property type="match status" value="1"/>
</dbReference>
<dbReference type="CDD" id="cd08760">
    <property type="entry name" value="Cyt_b561_FRRS1_like"/>
    <property type="match status" value="1"/>
</dbReference>
<evidence type="ECO:0000256" key="6">
    <source>
        <dbReference type="ARBA" id="ARBA00023136"/>
    </source>
</evidence>
<feature type="compositionally biased region" description="Acidic residues" evidence="7">
    <location>
        <begin position="271"/>
        <end position="282"/>
    </location>
</feature>
<feature type="compositionally biased region" description="Basic and acidic residues" evidence="7">
    <location>
        <begin position="283"/>
        <end position="302"/>
    </location>
</feature>
<feature type="transmembrane region" description="Helical" evidence="8">
    <location>
        <begin position="68"/>
        <end position="91"/>
    </location>
</feature>
<dbReference type="AlphaFoldDB" id="A0AAV9HBF0"/>
<feature type="domain" description="Cytochrome b561" evidence="9">
    <location>
        <begin position="26"/>
        <end position="235"/>
    </location>
</feature>
<dbReference type="InterPro" id="IPR006593">
    <property type="entry name" value="Cyt_b561/ferric_Rdtase_TM"/>
</dbReference>
<gene>
    <name evidence="10" type="ORF">QBC42DRAFT_277823</name>
</gene>
<keyword evidence="11" id="KW-1185">Reference proteome</keyword>
<keyword evidence="5 8" id="KW-1133">Transmembrane helix</keyword>
<evidence type="ECO:0000256" key="1">
    <source>
        <dbReference type="ARBA" id="ARBA00004370"/>
    </source>
</evidence>
<organism evidence="10 11">
    <name type="scientific">Cladorrhinum samala</name>
    <dbReference type="NCBI Taxonomy" id="585594"/>
    <lineage>
        <taxon>Eukaryota</taxon>
        <taxon>Fungi</taxon>
        <taxon>Dikarya</taxon>
        <taxon>Ascomycota</taxon>
        <taxon>Pezizomycotina</taxon>
        <taxon>Sordariomycetes</taxon>
        <taxon>Sordariomycetidae</taxon>
        <taxon>Sordariales</taxon>
        <taxon>Podosporaceae</taxon>
        <taxon>Cladorrhinum</taxon>
    </lineage>
</organism>
<reference evidence="10" key="1">
    <citation type="journal article" date="2023" name="Mol. Phylogenet. Evol.">
        <title>Genome-scale phylogeny and comparative genomics of the fungal order Sordariales.</title>
        <authorList>
            <person name="Hensen N."/>
            <person name="Bonometti L."/>
            <person name="Westerberg I."/>
            <person name="Brannstrom I.O."/>
            <person name="Guillou S."/>
            <person name="Cros-Aarteil S."/>
            <person name="Calhoun S."/>
            <person name="Haridas S."/>
            <person name="Kuo A."/>
            <person name="Mondo S."/>
            <person name="Pangilinan J."/>
            <person name="Riley R."/>
            <person name="LaButti K."/>
            <person name="Andreopoulos B."/>
            <person name="Lipzen A."/>
            <person name="Chen C."/>
            <person name="Yan M."/>
            <person name="Daum C."/>
            <person name="Ng V."/>
            <person name="Clum A."/>
            <person name="Steindorff A."/>
            <person name="Ohm R.A."/>
            <person name="Martin F."/>
            <person name="Silar P."/>
            <person name="Natvig D.O."/>
            <person name="Lalanne C."/>
            <person name="Gautier V."/>
            <person name="Ament-Velasquez S.L."/>
            <person name="Kruys A."/>
            <person name="Hutchinson M.I."/>
            <person name="Powell A.J."/>
            <person name="Barry K."/>
            <person name="Miller A.N."/>
            <person name="Grigoriev I.V."/>
            <person name="Debuchy R."/>
            <person name="Gladieux P."/>
            <person name="Hiltunen Thoren M."/>
            <person name="Johannesson H."/>
        </authorList>
    </citation>
    <scope>NUCLEOTIDE SEQUENCE</scope>
    <source>
        <strain evidence="10">PSN324</strain>
    </source>
</reference>
<name>A0AAV9HBF0_9PEZI</name>
<evidence type="ECO:0000256" key="5">
    <source>
        <dbReference type="ARBA" id="ARBA00022989"/>
    </source>
</evidence>
<keyword evidence="4" id="KW-0249">Electron transport</keyword>
<protein>
    <recommendedName>
        <fullName evidence="9">Cytochrome b561 domain-containing protein</fullName>
    </recommendedName>
</protein>
<dbReference type="Proteomes" id="UP001321749">
    <property type="component" value="Unassembled WGS sequence"/>
</dbReference>
<dbReference type="Gene3D" id="1.20.120.1770">
    <property type="match status" value="1"/>
</dbReference>
<keyword evidence="3 8" id="KW-0812">Transmembrane</keyword>
<comment type="subcellular location">
    <subcellularLocation>
        <location evidence="1">Membrane</location>
    </subcellularLocation>
</comment>
<evidence type="ECO:0000259" key="9">
    <source>
        <dbReference type="PROSITE" id="PS50939"/>
    </source>
</evidence>
<evidence type="ECO:0000313" key="11">
    <source>
        <dbReference type="Proteomes" id="UP001321749"/>
    </source>
</evidence>
<evidence type="ECO:0000256" key="3">
    <source>
        <dbReference type="ARBA" id="ARBA00022692"/>
    </source>
</evidence>
<dbReference type="GO" id="GO:0016020">
    <property type="term" value="C:membrane"/>
    <property type="evidence" value="ECO:0007669"/>
    <property type="project" value="UniProtKB-SubCell"/>
</dbReference>